<keyword evidence="1" id="KW-0472">Membrane</keyword>
<feature type="transmembrane region" description="Helical" evidence="1">
    <location>
        <begin position="12"/>
        <end position="30"/>
    </location>
</feature>
<dbReference type="OrthoDB" id="187484at2157"/>
<organism evidence="2 3">
    <name type="scientific">Natrinema salaciae</name>
    <dbReference type="NCBI Taxonomy" id="1186196"/>
    <lineage>
        <taxon>Archaea</taxon>
        <taxon>Methanobacteriati</taxon>
        <taxon>Methanobacteriota</taxon>
        <taxon>Stenosarchaea group</taxon>
        <taxon>Halobacteria</taxon>
        <taxon>Halobacteriales</taxon>
        <taxon>Natrialbaceae</taxon>
        <taxon>Natrinema</taxon>
    </lineage>
</organism>
<keyword evidence="3" id="KW-1185">Reference proteome</keyword>
<gene>
    <name evidence="2" type="ORF">SAMN04489841_1522</name>
</gene>
<feature type="transmembrane region" description="Helical" evidence="1">
    <location>
        <begin position="36"/>
        <end position="57"/>
    </location>
</feature>
<evidence type="ECO:0000256" key="1">
    <source>
        <dbReference type="SAM" id="Phobius"/>
    </source>
</evidence>
<dbReference type="AlphaFoldDB" id="A0A1H9FCB7"/>
<evidence type="ECO:0000313" key="3">
    <source>
        <dbReference type="Proteomes" id="UP000199114"/>
    </source>
</evidence>
<reference evidence="3" key="1">
    <citation type="submission" date="2016-10" db="EMBL/GenBank/DDBJ databases">
        <authorList>
            <person name="Varghese N."/>
            <person name="Submissions S."/>
        </authorList>
    </citation>
    <scope>NUCLEOTIDE SEQUENCE [LARGE SCALE GENOMIC DNA]</scope>
    <source>
        <strain evidence="3">DSM 25055</strain>
    </source>
</reference>
<proteinExistence type="predicted"/>
<protein>
    <submittedName>
        <fullName evidence="2">Uncharacterized protein</fullName>
    </submittedName>
</protein>
<name>A0A1H9FCB7_9EURY</name>
<accession>A0A1H9FCB7</accession>
<keyword evidence="1" id="KW-1133">Transmembrane helix</keyword>
<dbReference type="EMBL" id="FOFD01000002">
    <property type="protein sequence ID" value="SEQ34948.1"/>
    <property type="molecule type" value="Genomic_DNA"/>
</dbReference>
<keyword evidence="1" id="KW-0812">Transmembrane</keyword>
<dbReference type="RefSeq" id="WP_090615751.1">
    <property type="nucleotide sequence ID" value="NZ_FOFD01000002.1"/>
</dbReference>
<dbReference type="STRING" id="1186196.SAMN04489841_1522"/>
<sequence>MPAHGTTSLEQVGAFLVRVLVSGLACYLAIRVADGFFAQLAAAVFFTIVLTTPWELVNRLGGREPSDGE</sequence>
<evidence type="ECO:0000313" key="2">
    <source>
        <dbReference type="EMBL" id="SEQ34948.1"/>
    </source>
</evidence>
<dbReference type="Proteomes" id="UP000199114">
    <property type="component" value="Unassembled WGS sequence"/>
</dbReference>